<reference evidence="4 5" key="1">
    <citation type="journal article" date="2016" name="Nat. Commun.">
        <title>Thousands of microbial genomes shed light on interconnected biogeochemical processes in an aquifer system.</title>
        <authorList>
            <person name="Anantharaman K."/>
            <person name="Brown C.T."/>
            <person name="Hug L.A."/>
            <person name="Sharon I."/>
            <person name="Castelle C.J."/>
            <person name="Probst A.J."/>
            <person name="Thomas B.C."/>
            <person name="Singh A."/>
            <person name="Wilkins M.J."/>
            <person name="Karaoz U."/>
            <person name="Brodie E.L."/>
            <person name="Williams K.H."/>
            <person name="Hubbard S.S."/>
            <person name="Banfield J.F."/>
        </authorList>
    </citation>
    <scope>NUCLEOTIDE SEQUENCE [LARGE SCALE GENOMIC DNA]</scope>
</reference>
<dbReference type="EMBL" id="MGAC01000050">
    <property type="protein sequence ID" value="OGK36873.1"/>
    <property type="molecule type" value="Genomic_DNA"/>
</dbReference>
<dbReference type="AlphaFoldDB" id="A0A1F7I0H5"/>
<dbReference type="InterPro" id="IPR007391">
    <property type="entry name" value="Vancomycin_resist_VanW"/>
</dbReference>
<proteinExistence type="predicted"/>
<feature type="transmembrane region" description="Helical" evidence="2">
    <location>
        <begin position="12"/>
        <end position="35"/>
    </location>
</feature>
<keyword evidence="2" id="KW-1133">Transmembrane helix</keyword>
<sequence>MISKPNQKSTLWYSLTGIILGIVIFTLFIGIYVFYQAKKYKNNIYPNVYLDNIDLGGKTKKQAKDLFSKKKLSFDKVKVEVIYRDEFVATLSAKTLALHTDTDEVIDRAYLIGRTNHLPTLIRQQTVVFFNLEKFHFLTHVIYTQAAINDFILAQQDRFNYPAKNALFEFTEGKVVSFKPDEKGLEIQSEKFKEDLEAALQQLNKRIVNQTVILTDKIILPEITLGHANQFGIEELVGEGVSNYSHSIPTRIHNVILAASKFHGVLIPKGAMFSFNNTVGDISSLTGYEPAYIIKNGRTVLGDGGGVCQVSTTLFRAAINTGLPIAERHAHAYRVSYYENGSQPGFDATIFSPSVDLKFQNNTPASILIQTAIDKESNILTFKFYGKRDDRQVNISPVTIWDESPPPAPLYQDDPTLPKGEVKQVDFPAWGAKTKFTYKVIKGNETSIDETFFSNFRPWQAVFLVGQG</sequence>
<gene>
    <name evidence="4" type="ORF">A3F03_04545</name>
</gene>
<evidence type="ECO:0000313" key="4">
    <source>
        <dbReference type="EMBL" id="OGK36873.1"/>
    </source>
</evidence>
<evidence type="ECO:0000256" key="2">
    <source>
        <dbReference type="SAM" id="Phobius"/>
    </source>
</evidence>
<name>A0A1F7I0H5_9BACT</name>
<comment type="caution">
    <text evidence="4">The sequence shown here is derived from an EMBL/GenBank/DDBJ whole genome shotgun (WGS) entry which is preliminary data.</text>
</comment>
<dbReference type="InterPro" id="IPR022029">
    <property type="entry name" value="YoaR-like_PG-bd"/>
</dbReference>
<keyword evidence="2" id="KW-0812">Transmembrane</keyword>
<dbReference type="PANTHER" id="PTHR35788">
    <property type="entry name" value="EXPORTED PROTEIN-RELATED"/>
    <property type="match status" value="1"/>
</dbReference>
<dbReference type="Pfam" id="PF04294">
    <property type="entry name" value="VanW"/>
    <property type="match status" value="1"/>
</dbReference>
<feature type="coiled-coil region" evidence="1">
    <location>
        <begin position="182"/>
        <end position="213"/>
    </location>
</feature>
<keyword evidence="2" id="KW-0472">Membrane</keyword>
<protein>
    <recommendedName>
        <fullName evidence="3">YoaR-like putative peptidoglycan binding domain-containing protein</fullName>
    </recommendedName>
</protein>
<dbReference type="Pfam" id="PF12229">
    <property type="entry name" value="PG_binding_4"/>
    <property type="match status" value="1"/>
</dbReference>
<feature type="domain" description="YoaR-like putative peptidoglycan binding" evidence="3">
    <location>
        <begin position="90"/>
        <end position="206"/>
    </location>
</feature>
<organism evidence="4 5">
    <name type="scientific">Candidatus Roizmanbacteria bacterium RIFCSPHIGHO2_12_FULL_41_11</name>
    <dbReference type="NCBI Taxonomy" id="1802052"/>
    <lineage>
        <taxon>Bacteria</taxon>
        <taxon>Candidatus Roizmaniibacteriota</taxon>
    </lineage>
</organism>
<accession>A0A1F7I0H5</accession>
<dbReference type="InterPro" id="IPR052913">
    <property type="entry name" value="Glycopeptide_resist_protein"/>
</dbReference>
<dbReference type="Proteomes" id="UP000176803">
    <property type="component" value="Unassembled WGS sequence"/>
</dbReference>
<evidence type="ECO:0000256" key="1">
    <source>
        <dbReference type="SAM" id="Coils"/>
    </source>
</evidence>
<keyword evidence="1" id="KW-0175">Coiled coil</keyword>
<evidence type="ECO:0000259" key="3">
    <source>
        <dbReference type="Pfam" id="PF12229"/>
    </source>
</evidence>
<dbReference type="PANTHER" id="PTHR35788:SF1">
    <property type="entry name" value="EXPORTED PROTEIN"/>
    <property type="match status" value="1"/>
</dbReference>
<evidence type="ECO:0000313" key="5">
    <source>
        <dbReference type="Proteomes" id="UP000176803"/>
    </source>
</evidence>